<reference evidence="2 3" key="1">
    <citation type="submission" date="2024-06" db="EMBL/GenBank/DDBJ databases">
        <authorList>
            <person name="Kraege A."/>
            <person name="Thomma B."/>
        </authorList>
    </citation>
    <scope>NUCLEOTIDE SEQUENCE [LARGE SCALE GENOMIC DNA]</scope>
</reference>
<proteinExistence type="predicted"/>
<feature type="region of interest" description="Disordered" evidence="1">
    <location>
        <begin position="299"/>
        <end position="326"/>
    </location>
</feature>
<evidence type="ECO:0000313" key="3">
    <source>
        <dbReference type="Proteomes" id="UP001497392"/>
    </source>
</evidence>
<dbReference type="EMBL" id="CAXHTA020000006">
    <property type="protein sequence ID" value="CAL5221961.1"/>
    <property type="molecule type" value="Genomic_DNA"/>
</dbReference>
<comment type="caution">
    <text evidence="2">The sequence shown here is derived from an EMBL/GenBank/DDBJ whole genome shotgun (WGS) entry which is preliminary data.</text>
</comment>
<sequence length="326" mass="36276">MLPDGAAAASCSSCNARKNFLPPLSFSSRPSTLPARRSLPVAQAESKRRKESVLGKGKRNFSKLQRQVDTQREKRELSERERKELNEIKRLIPDRLSDPLLDVGTGPDPYALATGRAQPETAGGQKALHKVEGIKLREWDDAMTCAELKEKYTRAYWLKCAEDEAISLHHEQRSRGTVPSYGQALAMANLMEQMHLEEDGYDPYRLPYWIRASFIMEERWGELEAEFNAAKDAVQLAEEWGVSEELQDRIDNMDPELFLGEPDAPAEPDAIDGLLDGALPGTAGFQEDTGAQVDFMRDIMPEGDDDDAELEPEAAGNIDGDTPVAD</sequence>
<feature type="region of interest" description="Disordered" evidence="1">
    <location>
        <begin position="20"/>
        <end position="78"/>
    </location>
</feature>
<evidence type="ECO:0000256" key="1">
    <source>
        <dbReference type="SAM" id="MobiDB-lite"/>
    </source>
</evidence>
<accession>A0ABP1FSL6</accession>
<feature type="compositionally biased region" description="Acidic residues" evidence="1">
    <location>
        <begin position="301"/>
        <end position="312"/>
    </location>
</feature>
<gene>
    <name evidence="2" type="primary">g4242</name>
    <name evidence="2" type="ORF">VP750_LOCUS3620</name>
</gene>
<feature type="compositionally biased region" description="Basic and acidic residues" evidence="1">
    <location>
        <begin position="69"/>
        <end position="78"/>
    </location>
</feature>
<protein>
    <submittedName>
        <fullName evidence="2">G4242 protein</fullName>
    </submittedName>
</protein>
<feature type="compositionally biased region" description="Low complexity" evidence="1">
    <location>
        <begin position="20"/>
        <end position="34"/>
    </location>
</feature>
<evidence type="ECO:0000313" key="2">
    <source>
        <dbReference type="EMBL" id="CAL5221961.1"/>
    </source>
</evidence>
<keyword evidence="3" id="KW-1185">Reference proteome</keyword>
<dbReference type="Proteomes" id="UP001497392">
    <property type="component" value="Unassembled WGS sequence"/>
</dbReference>
<name>A0ABP1FSL6_9CHLO</name>
<organism evidence="2 3">
    <name type="scientific">Coccomyxa viridis</name>
    <dbReference type="NCBI Taxonomy" id="1274662"/>
    <lineage>
        <taxon>Eukaryota</taxon>
        <taxon>Viridiplantae</taxon>
        <taxon>Chlorophyta</taxon>
        <taxon>core chlorophytes</taxon>
        <taxon>Trebouxiophyceae</taxon>
        <taxon>Trebouxiophyceae incertae sedis</taxon>
        <taxon>Coccomyxaceae</taxon>
        <taxon>Coccomyxa</taxon>
    </lineage>
</organism>